<evidence type="ECO:0000256" key="1">
    <source>
        <dbReference type="SAM" id="MobiDB-lite"/>
    </source>
</evidence>
<organism evidence="2 3">
    <name type="scientific">Kocuria gwangalliensis</name>
    <dbReference type="NCBI Taxonomy" id="501592"/>
    <lineage>
        <taxon>Bacteria</taxon>
        <taxon>Bacillati</taxon>
        <taxon>Actinomycetota</taxon>
        <taxon>Actinomycetes</taxon>
        <taxon>Micrococcales</taxon>
        <taxon>Micrococcaceae</taxon>
        <taxon>Kocuria</taxon>
    </lineage>
</organism>
<feature type="compositionally biased region" description="Basic and acidic residues" evidence="1">
    <location>
        <begin position="45"/>
        <end position="55"/>
    </location>
</feature>
<evidence type="ECO:0000313" key="3">
    <source>
        <dbReference type="Proteomes" id="UP001501446"/>
    </source>
</evidence>
<protein>
    <submittedName>
        <fullName evidence="2">Uncharacterized protein</fullName>
    </submittedName>
</protein>
<accession>A0ABP8WMQ1</accession>
<sequence>MQAQNNGKPGEDSIKMSPEEEREELSSRTEADAEPADEGVGAMTDNKDVDPATEN</sequence>
<name>A0ABP8WMQ1_9MICC</name>
<feature type="region of interest" description="Disordered" evidence="1">
    <location>
        <begin position="1"/>
        <end position="55"/>
    </location>
</feature>
<keyword evidence="3" id="KW-1185">Reference proteome</keyword>
<evidence type="ECO:0000313" key="2">
    <source>
        <dbReference type="EMBL" id="GAA4691195.1"/>
    </source>
</evidence>
<dbReference type="Proteomes" id="UP001501446">
    <property type="component" value="Unassembled WGS sequence"/>
</dbReference>
<feature type="compositionally biased region" description="Basic and acidic residues" evidence="1">
    <location>
        <begin position="9"/>
        <end position="31"/>
    </location>
</feature>
<dbReference type="RefSeq" id="WP_303383178.1">
    <property type="nucleotide sequence ID" value="NZ_BAABLN010000005.1"/>
</dbReference>
<proteinExistence type="predicted"/>
<reference evidence="3" key="1">
    <citation type="journal article" date="2019" name="Int. J. Syst. Evol. Microbiol.">
        <title>The Global Catalogue of Microorganisms (GCM) 10K type strain sequencing project: providing services to taxonomists for standard genome sequencing and annotation.</title>
        <authorList>
            <consortium name="The Broad Institute Genomics Platform"/>
            <consortium name="The Broad Institute Genome Sequencing Center for Infectious Disease"/>
            <person name="Wu L."/>
            <person name="Ma J."/>
        </authorList>
    </citation>
    <scope>NUCLEOTIDE SEQUENCE [LARGE SCALE GENOMIC DNA]</scope>
    <source>
        <strain evidence="3">JCM 18958</strain>
    </source>
</reference>
<comment type="caution">
    <text evidence="2">The sequence shown here is derived from an EMBL/GenBank/DDBJ whole genome shotgun (WGS) entry which is preliminary data.</text>
</comment>
<dbReference type="EMBL" id="BAABLN010000005">
    <property type="protein sequence ID" value="GAA4691195.1"/>
    <property type="molecule type" value="Genomic_DNA"/>
</dbReference>
<gene>
    <name evidence="2" type="ORF">GCM10025781_05140</name>
</gene>